<accession>A0AAV8RJE7</accession>
<protein>
    <submittedName>
        <fullName evidence="2">Uncharacterized protein</fullName>
    </submittedName>
</protein>
<sequence length="68" mass="7751">MSLIHHWYETSHSHSNPDGKSVTGLMEEEEMEFGKAISIISPSQQLKLWIVEVSTFNVTSRWTSTTNV</sequence>
<evidence type="ECO:0000313" key="2">
    <source>
        <dbReference type="EMBL" id="KAJ8500403.1"/>
    </source>
</evidence>
<organism evidence="2 3">
    <name type="scientific">Ensete ventricosum</name>
    <name type="common">Abyssinian banana</name>
    <name type="synonym">Musa ensete</name>
    <dbReference type="NCBI Taxonomy" id="4639"/>
    <lineage>
        <taxon>Eukaryota</taxon>
        <taxon>Viridiplantae</taxon>
        <taxon>Streptophyta</taxon>
        <taxon>Embryophyta</taxon>
        <taxon>Tracheophyta</taxon>
        <taxon>Spermatophyta</taxon>
        <taxon>Magnoliopsida</taxon>
        <taxon>Liliopsida</taxon>
        <taxon>Zingiberales</taxon>
        <taxon>Musaceae</taxon>
        <taxon>Ensete</taxon>
    </lineage>
</organism>
<proteinExistence type="predicted"/>
<dbReference type="AlphaFoldDB" id="A0AAV8RJE7"/>
<dbReference type="Proteomes" id="UP001222027">
    <property type="component" value="Unassembled WGS sequence"/>
</dbReference>
<dbReference type="EMBL" id="JAQQAF010000003">
    <property type="protein sequence ID" value="KAJ8500403.1"/>
    <property type="molecule type" value="Genomic_DNA"/>
</dbReference>
<reference evidence="2 3" key="1">
    <citation type="submission" date="2022-12" db="EMBL/GenBank/DDBJ databases">
        <title>Chromosome-scale assembly of the Ensete ventricosum genome.</title>
        <authorList>
            <person name="Dussert Y."/>
            <person name="Stocks J."/>
            <person name="Wendawek A."/>
            <person name="Woldeyes F."/>
            <person name="Nichols R.A."/>
            <person name="Borrell J.S."/>
        </authorList>
    </citation>
    <scope>NUCLEOTIDE SEQUENCE [LARGE SCALE GENOMIC DNA]</scope>
    <source>
        <strain evidence="3">cv. Maze</strain>
        <tissue evidence="2">Seeds</tissue>
    </source>
</reference>
<name>A0AAV8RJE7_ENSVE</name>
<feature type="compositionally biased region" description="Basic and acidic residues" evidence="1">
    <location>
        <begin position="1"/>
        <end position="17"/>
    </location>
</feature>
<evidence type="ECO:0000313" key="3">
    <source>
        <dbReference type="Proteomes" id="UP001222027"/>
    </source>
</evidence>
<feature type="region of interest" description="Disordered" evidence="1">
    <location>
        <begin position="1"/>
        <end position="22"/>
    </location>
</feature>
<comment type="caution">
    <text evidence="2">The sequence shown here is derived from an EMBL/GenBank/DDBJ whole genome shotgun (WGS) entry which is preliminary data.</text>
</comment>
<gene>
    <name evidence="2" type="ORF">OPV22_010955</name>
</gene>
<evidence type="ECO:0000256" key="1">
    <source>
        <dbReference type="SAM" id="MobiDB-lite"/>
    </source>
</evidence>
<keyword evidence="3" id="KW-1185">Reference proteome</keyword>